<dbReference type="SUPFAM" id="SSF56349">
    <property type="entry name" value="DNA breaking-rejoining enzymes"/>
    <property type="match status" value="1"/>
</dbReference>
<evidence type="ECO:0000256" key="2">
    <source>
        <dbReference type="PROSITE-ProRule" id="PRU01248"/>
    </source>
</evidence>
<dbReference type="PROSITE" id="PS51900">
    <property type="entry name" value="CB"/>
    <property type="match status" value="1"/>
</dbReference>
<gene>
    <name evidence="4" type="ORF">FD22_GL001557</name>
</gene>
<dbReference type="GO" id="GO:0003677">
    <property type="term" value="F:DNA binding"/>
    <property type="evidence" value="ECO:0007669"/>
    <property type="project" value="UniProtKB-UniRule"/>
</dbReference>
<dbReference type="Pfam" id="PF02899">
    <property type="entry name" value="Phage_int_SAM_1"/>
    <property type="match status" value="1"/>
</dbReference>
<dbReference type="InterPro" id="IPR044068">
    <property type="entry name" value="CB"/>
</dbReference>
<evidence type="ECO:0000313" key="5">
    <source>
        <dbReference type="Proteomes" id="UP000051181"/>
    </source>
</evidence>
<dbReference type="Proteomes" id="UP000051181">
    <property type="component" value="Unassembled WGS sequence"/>
</dbReference>
<name>A0A0R1F7X6_9LACO</name>
<reference evidence="4 5" key="1">
    <citation type="journal article" date="2015" name="Genome Announc.">
        <title>Expanding the biotechnology potential of lactobacilli through comparative genomics of 213 strains and associated genera.</title>
        <authorList>
            <person name="Sun Z."/>
            <person name="Harris H.M."/>
            <person name="McCann A."/>
            <person name="Guo C."/>
            <person name="Argimon S."/>
            <person name="Zhang W."/>
            <person name="Yang X."/>
            <person name="Jeffery I.B."/>
            <person name="Cooney J.C."/>
            <person name="Kagawa T.F."/>
            <person name="Liu W."/>
            <person name="Song Y."/>
            <person name="Salvetti E."/>
            <person name="Wrobel A."/>
            <person name="Rasinkangas P."/>
            <person name="Parkhill J."/>
            <person name="Rea M.C."/>
            <person name="O'Sullivan O."/>
            <person name="Ritari J."/>
            <person name="Douillard F.P."/>
            <person name="Paul Ross R."/>
            <person name="Yang R."/>
            <person name="Briner A.E."/>
            <person name="Felis G.E."/>
            <person name="de Vos W.M."/>
            <person name="Barrangou R."/>
            <person name="Klaenhammer T.R."/>
            <person name="Caufield P.W."/>
            <person name="Cui Y."/>
            <person name="Zhang H."/>
            <person name="O'Toole P.W."/>
        </authorList>
    </citation>
    <scope>NUCLEOTIDE SEQUENCE [LARGE SCALE GENOMIC DNA]</scope>
    <source>
        <strain evidence="4 5">DSM 20001</strain>
    </source>
</reference>
<proteinExistence type="predicted"/>
<dbReference type="Gene3D" id="1.10.150.130">
    <property type="match status" value="1"/>
</dbReference>
<accession>A0A0R1F7X6</accession>
<organism evidence="4 5">
    <name type="scientific">Loigolactobacillus coryniformis subsp. coryniformis KCTC 3167 = DSM 20001</name>
    <dbReference type="NCBI Taxonomy" id="913848"/>
    <lineage>
        <taxon>Bacteria</taxon>
        <taxon>Bacillati</taxon>
        <taxon>Bacillota</taxon>
        <taxon>Bacilli</taxon>
        <taxon>Lactobacillales</taxon>
        <taxon>Lactobacillaceae</taxon>
        <taxon>Loigolactobacillus</taxon>
    </lineage>
</organism>
<dbReference type="InterPro" id="IPR004107">
    <property type="entry name" value="Integrase_SAM-like_N"/>
</dbReference>
<comment type="caution">
    <text evidence="4">The sequence shown here is derived from an EMBL/GenBank/DDBJ whole genome shotgun (WGS) entry which is preliminary data.</text>
</comment>
<feature type="domain" description="Core-binding (CB)" evidence="3">
    <location>
        <begin position="7"/>
        <end position="98"/>
    </location>
</feature>
<dbReference type="InterPro" id="IPR010998">
    <property type="entry name" value="Integrase_recombinase_N"/>
</dbReference>
<sequence>MLKDVILLAYPYQKNFQHYLAEKELADVTITEYARTLDDFFNYLHRFNWAFSSDPSLDNILENDVRDYLSMLLSQRELKNDTYNKILSHLNGYFKFLFTHELIAHYPTVALKGLSKETLQPTIDFAWLTQLPTLLTDQRLSYYTRALLLFSAYGFTSQEILAPGFAELAAKLPFTPVERDFMHDLHVYLQPLQTLQNSTELFLKTRLDRQHPQLTAPALHKYLKKDAPLLDFALTPRKLHQGYILHYLLQHRSTSATELQQQLRLDPASLDYYRSLLP</sequence>
<dbReference type="PATRIC" id="fig|913848.6.peg.1595"/>
<dbReference type="eggNOG" id="COG4974">
    <property type="taxonomic scope" value="Bacteria"/>
</dbReference>
<evidence type="ECO:0000256" key="1">
    <source>
        <dbReference type="ARBA" id="ARBA00023125"/>
    </source>
</evidence>
<dbReference type="EMBL" id="AZCN01000041">
    <property type="protein sequence ID" value="KRK15825.1"/>
    <property type="molecule type" value="Genomic_DNA"/>
</dbReference>
<dbReference type="InterPro" id="IPR011010">
    <property type="entry name" value="DNA_brk_join_enz"/>
</dbReference>
<dbReference type="GO" id="GO:0015074">
    <property type="term" value="P:DNA integration"/>
    <property type="evidence" value="ECO:0007669"/>
    <property type="project" value="InterPro"/>
</dbReference>
<dbReference type="AlphaFoldDB" id="A0A0R1F7X6"/>
<evidence type="ECO:0000313" key="4">
    <source>
        <dbReference type="EMBL" id="KRK15825.1"/>
    </source>
</evidence>
<protein>
    <recommendedName>
        <fullName evidence="3">Core-binding (CB) domain-containing protein</fullName>
    </recommendedName>
</protein>
<evidence type="ECO:0000259" key="3">
    <source>
        <dbReference type="PROSITE" id="PS51900"/>
    </source>
</evidence>
<keyword evidence="1 2" id="KW-0238">DNA-binding</keyword>